<keyword evidence="8" id="KW-0966">Cell projection</keyword>
<reference evidence="8" key="1">
    <citation type="submission" date="2023-07" db="EMBL/GenBank/DDBJ databases">
        <authorList>
            <person name="Ivanov I."/>
            <person name="Teneva D."/>
            <person name="Stoikov I."/>
        </authorList>
    </citation>
    <scope>NUCLEOTIDE SEQUENCE</scope>
    <source>
        <strain evidence="8">4475</strain>
    </source>
</reference>
<comment type="subcellular location">
    <subcellularLocation>
        <location evidence="1">Cell membrane</location>
    </subcellularLocation>
</comment>
<evidence type="ECO:0000256" key="7">
    <source>
        <dbReference type="SAM" id="SignalP"/>
    </source>
</evidence>
<dbReference type="GO" id="GO:0016020">
    <property type="term" value="C:membrane"/>
    <property type="evidence" value="ECO:0007669"/>
    <property type="project" value="InterPro"/>
</dbReference>
<keyword evidence="3 6" id="KW-0812">Transmembrane</keyword>
<evidence type="ECO:0000256" key="3">
    <source>
        <dbReference type="ARBA" id="ARBA00022692"/>
    </source>
</evidence>
<keyword evidence="8" id="KW-0969">Cilium</keyword>
<evidence type="ECO:0000313" key="9">
    <source>
        <dbReference type="Proteomes" id="UP001189619"/>
    </source>
</evidence>
<protein>
    <submittedName>
        <fullName evidence="8">Flagellar biosynthesis protein FliZ</fullName>
    </submittedName>
</protein>
<evidence type="ECO:0000313" key="8">
    <source>
        <dbReference type="EMBL" id="CAJ1002444.1"/>
    </source>
</evidence>
<keyword evidence="2" id="KW-1003">Cell membrane</keyword>
<evidence type="ECO:0000256" key="1">
    <source>
        <dbReference type="ARBA" id="ARBA00004236"/>
    </source>
</evidence>
<dbReference type="KEGG" id="bayd:BSPP4475_08955"/>
<feature type="chain" id="PRO_5041208398" evidence="7">
    <location>
        <begin position="33"/>
        <end position="226"/>
    </location>
</feature>
<proteinExistence type="predicted"/>
<organism evidence="8 9">
    <name type="scientific">Brevibacillus aydinogluensis</name>
    <dbReference type="NCBI Taxonomy" id="927786"/>
    <lineage>
        <taxon>Bacteria</taxon>
        <taxon>Bacillati</taxon>
        <taxon>Bacillota</taxon>
        <taxon>Bacilli</taxon>
        <taxon>Bacillales</taxon>
        <taxon>Paenibacillaceae</taxon>
        <taxon>Brevibacillus</taxon>
    </lineage>
</organism>
<feature type="transmembrane region" description="Helical" evidence="6">
    <location>
        <begin position="71"/>
        <end position="90"/>
    </location>
</feature>
<dbReference type="GO" id="GO:0044781">
    <property type="term" value="P:bacterial-type flagellum organization"/>
    <property type="evidence" value="ECO:0007669"/>
    <property type="project" value="InterPro"/>
</dbReference>
<sequence>MMKFFRKPGARLIWVYCIIAAIVASLPASALAEEDSVADALRKGTLSPGAPAGGPEPAAIPGSETGSMWGYLFQVIFSLGVIVVLIYLLLRFLGRRQMGQAHGPIKVISAAPLGNGKTIQLVMIGESLYLLGVGENVQLLKQIPPGEEADLILAEAEIKPPLAGFSLDWLPFGRKRQTEDEEIHLSDADGRTFAELLRKQWNDLDKRSDQTGTWVEKQGHDRGDRG</sequence>
<gene>
    <name evidence="8" type="primary">fliZ</name>
    <name evidence="8" type="ORF">BSPP4475_08955</name>
</gene>
<accession>A0AA48MA62</accession>
<name>A0AA48MA62_9BACL</name>
<evidence type="ECO:0000256" key="4">
    <source>
        <dbReference type="ARBA" id="ARBA00022989"/>
    </source>
</evidence>
<dbReference type="Proteomes" id="UP001189619">
    <property type="component" value="Chromosome"/>
</dbReference>
<keyword evidence="8" id="KW-0282">Flagellum</keyword>
<keyword evidence="4 6" id="KW-1133">Transmembrane helix</keyword>
<keyword evidence="7" id="KW-0732">Signal</keyword>
<dbReference type="InterPro" id="IPR022781">
    <property type="entry name" value="Flagellar_biosynth_FliO"/>
</dbReference>
<dbReference type="AlphaFoldDB" id="A0AA48MA62"/>
<evidence type="ECO:0000256" key="6">
    <source>
        <dbReference type="SAM" id="Phobius"/>
    </source>
</evidence>
<evidence type="ECO:0000256" key="5">
    <source>
        <dbReference type="ARBA" id="ARBA00023136"/>
    </source>
</evidence>
<dbReference type="EMBL" id="OY569118">
    <property type="protein sequence ID" value="CAJ1002444.1"/>
    <property type="molecule type" value="Genomic_DNA"/>
</dbReference>
<keyword evidence="9" id="KW-1185">Reference proteome</keyword>
<feature type="signal peptide" evidence="7">
    <location>
        <begin position="1"/>
        <end position="32"/>
    </location>
</feature>
<evidence type="ECO:0000256" key="2">
    <source>
        <dbReference type="ARBA" id="ARBA00022475"/>
    </source>
</evidence>
<dbReference type="Pfam" id="PF04347">
    <property type="entry name" value="FliO"/>
    <property type="match status" value="1"/>
</dbReference>
<keyword evidence="5 6" id="KW-0472">Membrane</keyword>